<dbReference type="NCBIfam" id="TIGR00711">
    <property type="entry name" value="efflux_EmrB"/>
    <property type="match status" value="1"/>
</dbReference>
<dbReference type="Gene3D" id="1.20.1720.10">
    <property type="entry name" value="Multidrug resistance protein D"/>
    <property type="match status" value="1"/>
</dbReference>
<feature type="transmembrane region" description="Helical" evidence="8">
    <location>
        <begin position="208"/>
        <end position="229"/>
    </location>
</feature>
<dbReference type="InterPro" id="IPR004638">
    <property type="entry name" value="EmrB-like"/>
</dbReference>
<dbReference type="GO" id="GO:0005886">
    <property type="term" value="C:plasma membrane"/>
    <property type="evidence" value="ECO:0007669"/>
    <property type="project" value="UniProtKB-SubCell"/>
</dbReference>
<dbReference type="PANTHER" id="PTHR23501">
    <property type="entry name" value="MAJOR FACILITATOR SUPERFAMILY"/>
    <property type="match status" value="1"/>
</dbReference>
<keyword evidence="4" id="KW-1003">Cell membrane</keyword>
<dbReference type="InterPro" id="IPR036259">
    <property type="entry name" value="MFS_trans_sf"/>
</dbReference>
<feature type="transmembrane region" description="Helical" evidence="8">
    <location>
        <begin position="182"/>
        <end position="202"/>
    </location>
</feature>
<dbReference type="PANTHER" id="PTHR23501:SF197">
    <property type="entry name" value="COMD"/>
    <property type="match status" value="1"/>
</dbReference>
<sequence>MTAMLMSSLGQMIFATALPTIIGDLGGVNHMSWVITAFLLGQTIALPIFGKLGDQIGRKGLYLFVVVLFMVGSLIGGLATSMSVLILARALQGVAGGGLMILSQAITAEIVSARDRGKYMGVMGSVFGLSSVLGPVLGGWFTDGPGWRWGLWLNIPLGLFALLGAIFYLRLPKRHPSGRFDFLGSLVMMIATTCLILFVTWGGNEYEWGSPLILGLIAGTVVFGALFVLVELKVAEPIVPIQLFRNRNFVLTTLSGLGIGVFMFGALGYLPTYLQMVHELTPTNAGLMMIPMMVGLTGTSIAVGNWVSRTGKYKNYPIIGLLIVALGLYLLSTLHADSPLVTVGGYFFVFGVGLGCAMQILVLIVQNSFPISQVGTATGATNFFRQIGGSLGAALVGGIFTGKLSDSLHTAIPTALQSMGPAGAPFAEAFATGTENQRLTPAAVTQLPDALKVAIQVAYNDALTPVFFLLMPLAVVAALIVVFVREEKLRETV</sequence>
<dbReference type="Proteomes" id="UP000515570">
    <property type="component" value="Chromosome"/>
</dbReference>
<evidence type="ECO:0000256" key="7">
    <source>
        <dbReference type="ARBA" id="ARBA00023136"/>
    </source>
</evidence>
<dbReference type="Pfam" id="PF07690">
    <property type="entry name" value="MFS_1"/>
    <property type="match status" value="1"/>
</dbReference>
<evidence type="ECO:0000313" key="10">
    <source>
        <dbReference type="EMBL" id="QMV86427.1"/>
    </source>
</evidence>
<keyword evidence="3" id="KW-0813">Transport</keyword>
<accession>A0A7G5FII6</accession>
<dbReference type="PROSITE" id="PS00217">
    <property type="entry name" value="SUGAR_TRANSPORT_2"/>
    <property type="match status" value="1"/>
</dbReference>
<gene>
    <name evidence="10" type="ORF">HW450_02875</name>
</gene>
<evidence type="ECO:0000256" key="1">
    <source>
        <dbReference type="ARBA" id="ARBA00004651"/>
    </source>
</evidence>
<dbReference type="FunFam" id="1.20.1720.10:FF:000004">
    <property type="entry name" value="EmrB/QacA family drug resistance transporter"/>
    <property type="match status" value="1"/>
</dbReference>
<evidence type="ECO:0000256" key="8">
    <source>
        <dbReference type="SAM" id="Phobius"/>
    </source>
</evidence>
<dbReference type="SUPFAM" id="SSF103473">
    <property type="entry name" value="MFS general substrate transporter"/>
    <property type="match status" value="1"/>
</dbReference>
<evidence type="ECO:0000256" key="6">
    <source>
        <dbReference type="ARBA" id="ARBA00022989"/>
    </source>
</evidence>
<feature type="transmembrane region" description="Helical" evidence="8">
    <location>
        <begin position="316"/>
        <end position="334"/>
    </location>
</feature>
<dbReference type="PROSITE" id="PS50850">
    <property type="entry name" value="MFS"/>
    <property type="match status" value="1"/>
</dbReference>
<evidence type="ECO:0000256" key="5">
    <source>
        <dbReference type="ARBA" id="ARBA00022692"/>
    </source>
</evidence>
<feature type="transmembrane region" description="Helical" evidence="8">
    <location>
        <begin position="33"/>
        <end position="49"/>
    </location>
</feature>
<dbReference type="Gene3D" id="1.20.1250.20">
    <property type="entry name" value="MFS general substrate transporter like domains"/>
    <property type="match status" value="1"/>
</dbReference>
<dbReference type="InterPro" id="IPR020846">
    <property type="entry name" value="MFS_dom"/>
</dbReference>
<protein>
    <submittedName>
        <fullName evidence="10">MFS transporter</fullName>
    </submittedName>
</protein>
<feature type="transmembrane region" description="Helical" evidence="8">
    <location>
        <begin position="61"/>
        <end position="80"/>
    </location>
</feature>
<dbReference type="InterPro" id="IPR005829">
    <property type="entry name" value="Sugar_transporter_CS"/>
</dbReference>
<feature type="domain" description="Major facilitator superfamily (MFS) profile" evidence="9">
    <location>
        <begin position="1"/>
        <end position="489"/>
    </location>
</feature>
<comment type="subcellular location">
    <subcellularLocation>
        <location evidence="1">Cell membrane</location>
        <topology evidence="1">Multi-pass membrane protein</topology>
    </subcellularLocation>
</comment>
<proteinExistence type="inferred from homology"/>
<evidence type="ECO:0000256" key="2">
    <source>
        <dbReference type="ARBA" id="ARBA00007520"/>
    </source>
</evidence>
<dbReference type="PRINTS" id="PR01036">
    <property type="entry name" value="TCRTETB"/>
</dbReference>
<feature type="transmembrane region" description="Helical" evidence="8">
    <location>
        <begin position="346"/>
        <end position="365"/>
    </location>
</feature>
<feature type="transmembrane region" description="Helical" evidence="8">
    <location>
        <begin position="462"/>
        <end position="484"/>
    </location>
</feature>
<keyword evidence="6 8" id="KW-1133">Transmembrane helix</keyword>
<comment type="similarity">
    <text evidence="2">Belongs to the major facilitator superfamily. TCR/Tet family.</text>
</comment>
<feature type="transmembrane region" description="Helical" evidence="8">
    <location>
        <begin position="249"/>
        <end position="270"/>
    </location>
</feature>
<dbReference type="GO" id="GO:0022857">
    <property type="term" value="F:transmembrane transporter activity"/>
    <property type="evidence" value="ECO:0007669"/>
    <property type="project" value="InterPro"/>
</dbReference>
<evidence type="ECO:0000313" key="11">
    <source>
        <dbReference type="Proteomes" id="UP000515570"/>
    </source>
</evidence>
<feature type="transmembrane region" description="Helical" evidence="8">
    <location>
        <begin position="149"/>
        <end position="170"/>
    </location>
</feature>
<evidence type="ECO:0000256" key="3">
    <source>
        <dbReference type="ARBA" id="ARBA00022448"/>
    </source>
</evidence>
<feature type="transmembrane region" description="Helical" evidence="8">
    <location>
        <begin position="285"/>
        <end position="304"/>
    </location>
</feature>
<keyword evidence="5 8" id="KW-0812">Transmembrane</keyword>
<organism evidence="10 11">
    <name type="scientific">Corynebacterium hindlerae</name>
    <dbReference type="NCBI Taxonomy" id="699041"/>
    <lineage>
        <taxon>Bacteria</taxon>
        <taxon>Bacillati</taxon>
        <taxon>Actinomycetota</taxon>
        <taxon>Actinomycetes</taxon>
        <taxon>Mycobacteriales</taxon>
        <taxon>Corynebacteriaceae</taxon>
        <taxon>Corynebacterium</taxon>
    </lineage>
</organism>
<dbReference type="EMBL" id="CP059833">
    <property type="protein sequence ID" value="QMV86427.1"/>
    <property type="molecule type" value="Genomic_DNA"/>
</dbReference>
<feature type="transmembrane region" description="Helical" evidence="8">
    <location>
        <begin position="86"/>
        <end position="107"/>
    </location>
</feature>
<evidence type="ECO:0000256" key="4">
    <source>
        <dbReference type="ARBA" id="ARBA00022475"/>
    </source>
</evidence>
<evidence type="ECO:0000259" key="9">
    <source>
        <dbReference type="PROSITE" id="PS50850"/>
    </source>
</evidence>
<dbReference type="AlphaFoldDB" id="A0A7G5FII6"/>
<dbReference type="CDD" id="cd17502">
    <property type="entry name" value="MFS_Azr1_MDR_like"/>
    <property type="match status" value="1"/>
</dbReference>
<reference evidence="10 11" key="1">
    <citation type="submission" date="2020-07" db="EMBL/GenBank/DDBJ databases">
        <title>non toxigenic Corynebacterium sp. nov from a clinical source.</title>
        <authorList>
            <person name="Bernier A.-M."/>
            <person name="Bernard K."/>
        </authorList>
    </citation>
    <scope>NUCLEOTIDE SEQUENCE [LARGE SCALE GENOMIC DNA]</scope>
    <source>
        <strain evidence="11">NML 93-0612</strain>
    </source>
</reference>
<keyword evidence="11" id="KW-1185">Reference proteome</keyword>
<keyword evidence="7 8" id="KW-0472">Membrane</keyword>
<name>A0A7G5FII6_9CORY</name>
<dbReference type="InterPro" id="IPR011701">
    <property type="entry name" value="MFS"/>
</dbReference>
<feature type="transmembrane region" description="Helical" evidence="8">
    <location>
        <begin position="119"/>
        <end position="137"/>
    </location>
</feature>